<name>A0A2M6W3R3_9BACT</name>
<feature type="transmembrane region" description="Helical" evidence="1">
    <location>
        <begin position="81"/>
        <end position="103"/>
    </location>
</feature>
<feature type="transmembrane region" description="Helical" evidence="1">
    <location>
        <begin position="186"/>
        <end position="207"/>
    </location>
</feature>
<dbReference type="EMBL" id="PFBX01000026">
    <property type="protein sequence ID" value="PIT87446.1"/>
    <property type="molecule type" value="Genomic_DNA"/>
</dbReference>
<dbReference type="Proteomes" id="UP000231183">
    <property type="component" value="Unassembled WGS sequence"/>
</dbReference>
<feature type="transmembrane region" description="Helical" evidence="1">
    <location>
        <begin position="109"/>
        <end position="135"/>
    </location>
</feature>
<feature type="transmembrane region" description="Helical" evidence="1">
    <location>
        <begin position="39"/>
        <end position="60"/>
    </location>
</feature>
<comment type="caution">
    <text evidence="2">The sequence shown here is derived from an EMBL/GenBank/DDBJ whole genome shotgun (WGS) entry which is preliminary data.</text>
</comment>
<keyword evidence="1" id="KW-0812">Transmembrane</keyword>
<feature type="transmembrane region" description="Helical" evidence="1">
    <location>
        <begin position="399"/>
        <end position="418"/>
    </location>
</feature>
<gene>
    <name evidence="2" type="ORF">COU31_02635</name>
</gene>
<evidence type="ECO:0000313" key="3">
    <source>
        <dbReference type="Proteomes" id="UP000231183"/>
    </source>
</evidence>
<feature type="transmembrane region" description="Helical" evidence="1">
    <location>
        <begin position="147"/>
        <end position="166"/>
    </location>
</feature>
<feature type="transmembrane region" description="Helical" evidence="1">
    <location>
        <begin position="373"/>
        <end position="393"/>
    </location>
</feature>
<protein>
    <recommendedName>
        <fullName evidence="4">Divalent metal cation transporter</fullName>
    </recommendedName>
</protein>
<sequence length="460" mass="51150">MNKPFPQPISFKKLIGPSFIILALGLGSGEVILWPYLASNYGLGIIWGAILGISFQYFINMEIERYALARGESVFVGINKIFKYAFVWFIFSTFIGFGLPGIIAASAKVFATIFGIANFKWVAILFLIIIGIILSAGKTVYNLMEKLTKTIILIGVPFIFLLAIIISAKTDWLALASGLIGKGEGYWFLPGGISLATFLAAFAYSGAGGNLNLTQSIYIKEKGYGMGKYSQKIAGLFSSKKHEAIKLQGETCEINKESVNNFNSWWKKISLEHLLIFWFIGGLSMSLLMILSYATTFGLEGTTEGINFVIMEAGAISQTLFPTAGTLFMLVVSIMLFQTQLGVMDSTSRIMAENLAIHKINKTKKNKINLSKIYYSFVWAQILFGVLLFLFNIYDPKTLIVLGAVINAVAMFVHVGLVNYTNYKTLEKPFQPALWRKAIIFFIFLFFGFFSLFVLVDKIL</sequence>
<feature type="transmembrane region" description="Helical" evidence="1">
    <location>
        <begin position="438"/>
        <end position="456"/>
    </location>
</feature>
<evidence type="ECO:0000313" key="2">
    <source>
        <dbReference type="EMBL" id="PIT87446.1"/>
    </source>
</evidence>
<dbReference type="NCBIfam" id="NF037982">
    <property type="entry name" value="Nramp_1"/>
    <property type="match status" value="1"/>
</dbReference>
<evidence type="ECO:0008006" key="4">
    <source>
        <dbReference type="Google" id="ProtNLM"/>
    </source>
</evidence>
<feature type="transmembrane region" description="Helical" evidence="1">
    <location>
        <begin position="274"/>
        <end position="295"/>
    </location>
</feature>
<organism evidence="2 3">
    <name type="scientific">Candidatus Magasanikbacteria bacterium CG10_big_fil_rev_8_21_14_0_10_40_10</name>
    <dbReference type="NCBI Taxonomy" id="1974648"/>
    <lineage>
        <taxon>Bacteria</taxon>
        <taxon>Candidatus Magasanikiibacteriota</taxon>
    </lineage>
</organism>
<keyword evidence="1" id="KW-1133">Transmembrane helix</keyword>
<feature type="transmembrane region" description="Helical" evidence="1">
    <location>
        <begin position="315"/>
        <end position="337"/>
    </location>
</feature>
<dbReference type="AlphaFoldDB" id="A0A2M6W3R3"/>
<reference evidence="3" key="1">
    <citation type="submission" date="2017-09" db="EMBL/GenBank/DDBJ databases">
        <title>Depth-based differentiation of microbial function through sediment-hosted aquifers and enrichment of novel symbionts in the deep terrestrial subsurface.</title>
        <authorList>
            <person name="Probst A.J."/>
            <person name="Ladd B."/>
            <person name="Jarett J.K."/>
            <person name="Geller-Mcgrath D.E."/>
            <person name="Sieber C.M.K."/>
            <person name="Emerson J.B."/>
            <person name="Anantharaman K."/>
            <person name="Thomas B.C."/>
            <person name="Malmstrom R."/>
            <person name="Stieglmeier M."/>
            <person name="Klingl A."/>
            <person name="Woyke T."/>
            <person name="Ryan C.M."/>
            <person name="Banfield J.F."/>
        </authorList>
    </citation>
    <scope>NUCLEOTIDE SEQUENCE [LARGE SCALE GENOMIC DNA]</scope>
</reference>
<proteinExistence type="predicted"/>
<evidence type="ECO:0000256" key="1">
    <source>
        <dbReference type="SAM" id="Phobius"/>
    </source>
</evidence>
<accession>A0A2M6W3R3</accession>
<keyword evidence="1" id="KW-0472">Membrane</keyword>